<dbReference type="SUPFAM" id="SSF52172">
    <property type="entry name" value="CheY-like"/>
    <property type="match status" value="1"/>
</dbReference>
<dbReference type="SMART" id="SM00387">
    <property type="entry name" value="HATPase_c"/>
    <property type="match status" value="1"/>
</dbReference>
<keyword evidence="3" id="KW-0597">Phosphoprotein</keyword>
<dbReference type="InterPro" id="IPR005467">
    <property type="entry name" value="His_kinase_dom"/>
</dbReference>
<organism evidence="7 8">
    <name type="scientific">Siccirubricoccus deserti</name>
    <dbReference type="NCBI Taxonomy" id="2013562"/>
    <lineage>
        <taxon>Bacteria</taxon>
        <taxon>Pseudomonadati</taxon>
        <taxon>Pseudomonadota</taxon>
        <taxon>Alphaproteobacteria</taxon>
        <taxon>Acetobacterales</taxon>
        <taxon>Roseomonadaceae</taxon>
        <taxon>Siccirubricoccus</taxon>
    </lineage>
</organism>
<gene>
    <name evidence="7" type="ORF">H7965_10405</name>
</gene>
<dbReference type="Gene3D" id="1.10.287.130">
    <property type="match status" value="1"/>
</dbReference>
<evidence type="ECO:0000256" key="1">
    <source>
        <dbReference type="ARBA" id="ARBA00000085"/>
    </source>
</evidence>
<dbReference type="SUPFAM" id="SSF55785">
    <property type="entry name" value="PYP-like sensor domain (PAS domain)"/>
    <property type="match status" value="1"/>
</dbReference>
<dbReference type="Gene3D" id="3.30.450.20">
    <property type="entry name" value="PAS domain"/>
    <property type="match status" value="1"/>
</dbReference>
<comment type="caution">
    <text evidence="7">The sequence shown here is derived from an EMBL/GenBank/DDBJ whole genome shotgun (WGS) entry which is preliminary data.</text>
</comment>
<feature type="domain" description="PAC" evidence="6">
    <location>
        <begin position="88"/>
        <end position="142"/>
    </location>
</feature>
<evidence type="ECO:0000259" key="5">
    <source>
        <dbReference type="PROSITE" id="PS50112"/>
    </source>
</evidence>
<keyword evidence="8" id="KW-1185">Reference proteome</keyword>
<dbReference type="SUPFAM" id="SSF55874">
    <property type="entry name" value="ATPase domain of HSP90 chaperone/DNA topoisomerase II/histidine kinase"/>
    <property type="match status" value="1"/>
</dbReference>
<proteinExistence type="predicted"/>
<dbReference type="InterPro" id="IPR004358">
    <property type="entry name" value="Sig_transdc_His_kin-like_C"/>
</dbReference>
<evidence type="ECO:0000256" key="3">
    <source>
        <dbReference type="ARBA" id="ARBA00022553"/>
    </source>
</evidence>
<dbReference type="PANTHER" id="PTHR43065:SF42">
    <property type="entry name" value="TWO-COMPONENT SENSOR PPRA"/>
    <property type="match status" value="1"/>
</dbReference>
<reference evidence="7" key="1">
    <citation type="submission" date="2020-08" db="EMBL/GenBank/DDBJ databases">
        <authorList>
            <person name="Hu Y."/>
            <person name="Nguyen S.V."/>
            <person name="Li F."/>
            <person name="Fanning S."/>
        </authorList>
    </citation>
    <scope>NUCLEOTIDE SEQUENCE</scope>
    <source>
        <strain evidence="7">SYSU D8009</strain>
    </source>
</reference>
<dbReference type="PROSITE" id="PS50113">
    <property type="entry name" value="PAC"/>
    <property type="match status" value="1"/>
</dbReference>
<dbReference type="AlphaFoldDB" id="A0A9X0QZX5"/>
<dbReference type="Pfam" id="PF02518">
    <property type="entry name" value="HATPase_c"/>
    <property type="match status" value="1"/>
</dbReference>
<dbReference type="SMART" id="SM00388">
    <property type="entry name" value="HisKA"/>
    <property type="match status" value="1"/>
</dbReference>
<evidence type="ECO:0000259" key="4">
    <source>
        <dbReference type="PROSITE" id="PS50109"/>
    </source>
</evidence>
<dbReference type="SMART" id="SM00086">
    <property type="entry name" value="PAC"/>
    <property type="match status" value="1"/>
</dbReference>
<evidence type="ECO:0000256" key="2">
    <source>
        <dbReference type="ARBA" id="ARBA00012438"/>
    </source>
</evidence>
<dbReference type="InterPro" id="IPR001610">
    <property type="entry name" value="PAC"/>
</dbReference>
<dbReference type="CDD" id="cd00130">
    <property type="entry name" value="PAS"/>
    <property type="match status" value="1"/>
</dbReference>
<dbReference type="SUPFAM" id="SSF47384">
    <property type="entry name" value="Homodimeric domain of signal transducing histidine kinase"/>
    <property type="match status" value="1"/>
</dbReference>
<dbReference type="InterPro" id="IPR000700">
    <property type="entry name" value="PAS-assoc_C"/>
</dbReference>
<feature type="domain" description="PAS" evidence="5">
    <location>
        <begin position="41"/>
        <end position="87"/>
    </location>
</feature>
<name>A0A9X0QZX5_9PROT</name>
<dbReference type="RefSeq" id="WP_186770506.1">
    <property type="nucleotide sequence ID" value="NZ_JACOMF010000009.1"/>
</dbReference>
<dbReference type="InterPro" id="IPR003594">
    <property type="entry name" value="HATPase_dom"/>
</dbReference>
<dbReference type="InterPro" id="IPR036890">
    <property type="entry name" value="HATPase_C_sf"/>
</dbReference>
<evidence type="ECO:0000313" key="7">
    <source>
        <dbReference type="EMBL" id="MBC4015737.1"/>
    </source>
</evidence>
<dbReference type="PRINTS" id="PR00344">
    <property type="entry name" value="BCTRLSENSOR"/>
</dbReference>
<evidence type="ECO:0000313" key="8">
    <source>
        <dbReference type="Proteomes" id="UP000600101"/>
    </source>
</evidence>
<sequence>MATADVAAVGKFRHDGLLFSAVAASPMAMTVTDPGQPNNPIIFANRSFLTMTGYPPSQVLGRNCRFLQGPATDAATVAALRQAVQERRSIATELLNYRRDGSPFWNALFISPVLDAQGSARWMLGSQLDVTQRREVEAELRQAQTLEALGQLASGIAHDFNNLLMVIAGSLDMLGHAEDGLRRKRLIERGQEAVARAKRLTGQLRSFGRRQTLQSRPVDLNALVAAVAERLRPSLPPGIAFEQQLDEGLAPCHGDPTGIEQALASLVANAAEAMPQGGTLSVCTARAMVPPGAPDGLAPGDYAVIEVRDTGLGMSPAVLHRAPEPFFTTKSTGVGVGLGLATVYGFARQSRGQLRLSSQAGRGTTARLLLPVLGPEAAPPSPGGETVLLLADAPEALDTAGALLAGLGYRTLAAASVAEATALLEATPVDLVVAVVADGGAGASLAGALAGRQPGPRLLITEAAALLRPGGLAALPKQVRQALDGAAK</sequence>
<protein>
    <recommendedName>
        <fullName evidence="2">histidine kinase</fullName>
        <ecNumber evidence="2">2.7.13.3</ecNumber>
    </recommendedName>
</protein>
<dbReference type="Pfam" id="PF13426">
    <property type="entry name" value="PAS_9"/>
    <property type="match status" value="1"/>
</dbReference>
<dbReference type="InterPro" id="IPR035965">
    <property type="entry name" value="PAS-like_dom_sf"/>
</dbReference>
<dbReference type="SMART" id="SM00091">
    <property type="entry name" value="PAS"/>
    <property type="match status" value="1"/>
</dbReference>
<evidence type="ECO:0000259" key="6">
    <source>
        <dbReference type="PROSITE" id="PS50113"/>
    </source>
</evidence>
<dbReference type="GO" id="GO:0000155">
    <property type="term" value="F:phosphorelay sensor kinase activity"/>
    <property type="evidence" value="ECO:0007669"/>
    <property type="project" value="InterPro"/>
</dbReference>
<feature type="domain" description="Histidine kinase" evidence="4">
    <location>
        <begin position="155"/>
        <end position="374"/>
    </location>
</feature>
<accession>A0A9X0QZX5</accession>
<comment type="catalytic activity">
    <reaction evidence="1">
        <text>ATP + protein L-histidine = ADP + protein N-phospho-L-histidine.</text>
        <dbReference type="EC" id="2.7.13.3"/>
    </reaction>
</comment>
<dbReference type="InterPro" id="IPR036097">
    <property type="entry name" value="HisK_dim/P_sf"/>
</dbReference>
<dbReference type="InterPro" id="IPR000014">
    <property type="entry name" value="PAS"/>
</dbReference>
<dbReference type="PROSITE" id="PS50109">
    <property type="entry name" value="HIS_KIN"/>
    <property type="match status" value="1"/>
</dbReference>
<dbReference type="InterPro" id="IPR011006">
    <property type="entry name" value="CheY-like_superfamily"/>
</dbReference>
<dbReference type="Pfam" id="PF00512">
    <property type="entry name" value="HisKA"/>
    <property type="match status" value="1"/>
</dbReference>
<dbReference type="InterPro" id="IPR003661">
    <property type="entry name" value="HisK_dim/P_dom"/>
</dbReference>
<dbReference type="PANTHER" id="PTHR43065">
    <property type="entry name" value="SENSOR HISTIDINE KINASE"/>
    <property type="match status" value="1"/>
</dbReference>
<dbReference type="Gene3D" id="3.30.565.10">
    <property type="entry name" value="Histidine kinase-like ATPase, C-terminal domain"/>
    <property type="match status" value="1"/>
</dbReference>
<dbReference type="PROSITE" id="PS50112">
    <property type="entry name" value="PAS"/>
    <property type="match status" value="1"/>
</dbReference>
<dbReference type="NCBIfam" id="TIGR00229">
    <property type="entry name" value="sensory_box"/>
    <property type="match status" value="1"/>
</dbReference>
<dbReference type="EC" id="2.7.13.3" evidence="2"/>
<dbReference type="EMBL" id="JACOMF010000009">
    <property type="protein sequence ID" value="MBC4015737.1"/>
    <property type="molecule type" value="Genomic_DNA"/>
</dbReference>
<dbReference type="Proteomes" id="UP000600101">
    <property type="component" value="Unassembled WGS sequence"/>
</dbReference>